<dbReference type="EMBL" id="BLKZ01000002">
    <property type="protein sequence ID" value="GFG93755.1"/>
    <property type="molecule type" value="Genomic_DNA"/>
</dbReference>
<dbReference type="AlphaFoldDB" id="A0A7I9YYP2"/>
<dbReference type="Proteomes" id="UP000465360">
    <property type="component" value="Unassembled WGS sequence"/>
</dbReference>
<evidence type="ECO:0000313" key="1">
    <source>
        <dbReference type="EMBL" id="GFG93755.1"/>
    </source>
</evidence>
<accession>A0A7I9YYP2</accession>
<proteinExistence type="predicted"/>
<comment type="caution">
    <text evidence="1">The sequence shown here is derived from an EMBL/GenBank/DDBJ whole genome shotgun (WGS) entry which is preliminary data.</text>
</comment>
<evidence type="ECO:0000313" key="2">
    <source>
        <dbReference type="Proteomes" id="UP000465360"/>
    </source>
</evidence>
<protein>
    <recommendedName>
        <fullName evidence="3">Ribosomal protein L7/L12 C-terminal domain-containing protein</fullName>
    </recommendedName>
</protein>
<dbReference type="InterPro" id="IPR014719">
    <property type="entry name" value="Ribosomal_bL12_C/ClpS-like"/>
</dbReference>
<sequence>MQCVCGLTFVSPGIQIDRRRTMPHTVAMAMFRGSGGDDDQSERLAQLERRVELLERAVRGYGIPIPVAHEGSSTETVVSSAVRQLVSQGNKLAAIKALVQETGMGLKQAKDIVDRL</sequence>
<organism evidence="1 2">
    <name type="scientific">Mycobacterium bourgelatii</name>
    <dbReference type="NCBI Taxonomy" id="1273442"/>
    <lineage>
        <taxon>Bacteria</taxon>
        <taxon>Bacillati</taxon>
        <taxon>Actinomycetota</taxon>
        <taxon>Actinomycetes</taxon>
        <taxon>Mycobacteriales</taxon>
        <taxon>Mycobacteriaceae</taxon>
        <taxon>Mycobacterium</taxon>
    </lineage>
</organism>
<reference evidence="1 2" key="1">
    <citation type="journal article" date="2019" name="Emerg. Microbes Infect.">
        <title>Comprehensive subspecies identification of 175 nontuberculous mycobacteria species based on 7547 genomic profiles.</title>
        <authorList>
            <person name="Matsumoto Y."/>
            <person name="Kinjo T."/>
            <person name="Motooka D."/>
            <person name="Nabeya D."/>
            <person name="Jung N."/>
            <person name="Uechi K."/>
            <person name="Horii T."/>
            <person name="Iida T."/>
            <person name="Fujita J."/>
            <person name="Nakamura S."/>
        </authorList>
    </citation>
    <scope>NUCLEOTIDE SEQUENCE [LARGE SCALE GENOMIC DNA]</scope>
    <source>
        <strain evidence="1 2">JCM 30725</strain>
    </source>
</reference>
<keyword evidence="2" id="KW-1185">Reference proteome</keyword>
<dbReference type="Gene3D" id="3.30.1390.10">
    <property type="match status" value="1"/>
</dbReference>
<evidence type="ECO:0008006" key="3">
    <source>
        <dbReference type="Google" id="ProtNLM"/>
    </source>
</evidence>
<name>A0A7I9YYP2_MYCBU</name>
<gene>
    <name evidence="1" type="ORF">MBOU_57970</name>
</gene>